<name>A0A2N0QYX7_9GLOM</name>
<comment type="caution">
    <text evidence="1">The sequence shown here is derived from an EMBL/GenBank/DDBJ whole genome shotgun (WGS) entry which is preliminary data.</text>
</comment>
<dbReference type="AlphaFoldDB" id="A0A2N0QYX7"/>
<protein>
    <submittedName>
        <fullName evidence="1">Uncharacterized protein</fullName>
    </submittedName>
</protein>
<evidence type="ECO:0000313" key="2">
    <source>
        <dbReference type="Proteomes" id="UP000232688"/>
    </source>
</evidence>
<sequence>MLYGWWCSRHRTSNIKNQGDERVKQDNRRAKKEKKNACKNKYILRYLEKDLVKILKDSGYHSEEWEETDPEKEWLIMQSAVVEDDEIIEEAIKQKSLSIYIHNKWWRSHIFYFICFMKISYCTLVCETH</sequence>
<evidence type="ECO:0000313" key="1">
    <source>
        <dbReference type="EMBL" id="PKC56266.1"/>
    </source>
</evidence>
<dbReference type="VEuPathDB" id="FungiDB:RhiirA1_474240"/>
<reference evidence="1 2" key="1">
    <citation type="submission" date="2017-10" db="EMBL/GenBank/DDBJ databases">
        <title>Extensive intraspecific genome diversity in a model arbuscular mycorrhizal fungus.</title>
        <authorList>
            <person name="Chen E.C.H."/>
            <person name="Morin E."/>
            <person name="Baudet D."/>
            <person name="Noel J."/>
            <person name="Ndikumana S."/>
            <person name="Charron P."/>
            <person name="St-Onge C."/>
            <person name="Giorgi J."/>
            <person name="Grigoriev I.V."/>
            <person name="Roux C."/>
            <person name="Martin F.M."/>
            <person name="Corradi N."/>
        </authorList>
    </citation>
    <scope>NUCLEOTIDE SEQUENCE [LARGE SCALE GENOMIC DNA]</scope>
    <source>
        <strain evidence="1 2">A1</strain>
    </source>
</reference>
<reference evidence="1 2" key="2">
    <citation type="submission" date="2017-10" db="EMBL/GenBank/DDBJ databases">
        <title>Genome analyses suggest a sexual origin of heterokaryosis in a supposedly ancient asexual fungus.</title>
        <authorList>
            <person name="Corradi N."/>
            <person name="Sedzielewska K."/>
            <person name="Noel J."/>
            <person name="Charron P."/>
            <person name="Farinelli L."/>
            <person name="Marton T."/>
            <person name="Kruger M."/>
            <person name="Pelin A."/>
            <person name="Brachmann A."/>
            <person name="Corradi N."/>
        </authorList>
    </citation>
    <scope>NUCLEOTIDE SEQUENCE [LARGE SCALE GENOMIC DNA]</scope>
    <source>
        <strain evidence="1 2">A1</strain>
    </source>
</reference>
<dbReference type="Proteomes" id="UP000232688">
    <property type="component" value="Unassembled WGS sequence"/>
</dbReference>
<accession>A0A2N0QYX7</accession>
<gene>
    <name evidence="1" type="ORF">RhiirA1_474240</name>
</gene>
<proteinExistence type="predicted"/>
<dbReference type="EMBL" id="LLXH01002207">
    <property type="protein sequence ID" value="PKC56266.1"/>
    <property type="molecule type" value="Genomic_DNA"/>
</dbReference>
<organism evidence="1 2">
    <name type="scientific">Rhizophagus irregularis</name>
    <dbReference type="NCBI Taxonomy" id="588596"/>
    <lineage>
        <taxon>Eukaryota</taxon>
        <taxon>Fungi</taxon>
        <taxon>Fungi incertae sedis</taxon>
        <taxon>Mucoromycota</taxon>
        <taxon>Glomeromycotina</taxon>
        <taxon>Glomeromycetes</taxon>
        <taxon>Glomerales</taxon>
        <taxon>Glomeraceae</taxon>
        <taxon>Rhizophagus</taxon>
    </lineage>
</organism>